<reference evidence="1 2" key="1">
    <citation type="submission" date="2021-01" db="EMBL/GenBank/DDBJ databases">
        <title>Genomic Encyclopedia of Type Strains, Phase IV (KMG-IV): sequencing the most valuable type-strain genomes for metagenomic binning, comparative biology and taxonomic classification.</title>
        <authorList>
            <person name="Goeker M."/>
        </authorList>
    </citation>
    <scope>NUCLEOTIDE SEQUENCE [LARGE SCALE GENOMIC DNA]</scope>
    <source>
        <strain evidence="1 2">DSM 25540</strain>
    </source>
</reference>
<evidence type="ECO:0008006" key="3">
    <source>
        <dbReference type="Google" id="ProtNLM"/>
    </source>
</evidence>
<sequence length="127" mass="14156">MAKDRITIQRLLAKREHIEKGHEKQAEMYIKSLDGTVHVQSPPRDVVLDALDAESSTEGNRMLVYEAVTEPNLKDAELHKEFGVAHSPDLIVDKLFNLGEVAGIATEVMKMNGFDGKSTQLVDELKN</sequence>
<dbReference type="RefSeq" id="WP_204695291.1">
    <property type="nucleotide sequence ID" value="NZ_JAFBEC010000001.1"/>
</dbReference>
<dbReference type="InterPro" id="IPR014986">
    <property type="entry name" value="XkdN-like"/>
</dbReference>
<organism evidence="1 2">
    <name type="scientific">Geomicrobium sediminis</name>
    <dbReference type="NCBI Taxonomy" id="1347788"/>
    <lineage>
        <taxon>Bacteria</taxon>
        <taxon>Bacillati</taxon>
        <taxon>Bacillota</taxon>
        <taxon>Bacilli</taxon>
        <taxon>Bacillales</taxon>
        <taxon>Geomicrobium</taxon>
    </lineage>
</organism>
<name>A0ABS2P6S8_9BACL</name>
<comment type="caution">
    <text evidence="1">The sequence shown here is derived from an EMBL/GenBank/DDBJ whole genome shotgun (WGS) entry which is preliminary data.</text>
</comment>
<dbReference type="Gene3D" id="3.30.2220.30">
    <property type="match status" value="1"/>
</dbReference>
<dbReference type="Proteomes" id="UP000741863">
    <property type="component" value="Unassembled WGS sequence"/>
</dbReference>
<protein>
    <recommendedName>
        <fullName evidence="3">Phage portal protein</fullName>
    </recommendedName>
</protein>
<evidence type="ECO:0000313" key="1">
    <source>
        <dbReference type="EMBL" id="MBM7631099.1"/>
    </source>
</evidence>
<proteinExistence type="predicted"/>
<dbReference type="EMBL" id="JAFBEC010000001">
    <property type="protein sequence ID" value="MBM7631099.1"/>
    <property type="molecule type" value="Genomic_DNA"/>
</dbReference>
<accession>A0ABS2P6S8</accession>
<keyword evidence="2" id="KW-1185">Reference proteome</keyword>
<evidence type="ECO:0000313" key="2">
    <source>
        <dbReference type="Proteomes" id="UP000741863"/>
    </source>
</evidence>
<gene>
    <name evidence="1" type="ORF">JOD17_000190</name>
</gene>
<dbReference type="Pfam" id="PF08890">
    <property type="entry name" value="Phage_TAC_5"/>
    <property type="match status" value="1"/>
</dbReference>
<dbReference type="InterPro" id="IPR038559">
    <property type="entry name" value="XkdN-like_sf"/>
</dbReference>